<evidence type="ECO:0000313" key="3">
    <source>
        <dbReference type="Proteomes" id="UP001596505"/>
    </source>
</evidence>
<sequence length="145" mass="16888">MSQQKNFDPFELWKEAYNQSESYWSNVLDENMKEKYFSKWMGKVLESNLLFKKMMNQTTEGYLEQVNIPTRKDISNVASLVVDVDAKIDNMEDLIEEMKANQLNEKALKNEIKDLNNKLDQVLSLLNEKSKASAGKEKEVVKQSK</sequence>
<protein>
    <submittedName>
        <fullName evidence="2">Polyhydroxyalkanoic acid synthase subunit PhaR</fullName>
    </submittedName>
</protein>
<accession>A0ABW2PS39</accession>
<name>A0ABW2PS39_9BACL</name>
<dbReference type="RefSeq" id="WP_380963966.1">
    <property type="nucleotide sequence ID" value="NZ_JBHTCO010000004.1"/>
</dbReference>
<evidence type="ECO:0000313" key="2">
    <source>
        <dbReference type="EMBL" id="MFC7392169.1"/>
    </source>
</evidence>
<proteinExistence type="predicted"/>
<evidence type="ECO:0000256" key="1">
    <source>
        <dbReference type="SAM" id="Coils"/>
    </source>
</evidence>
<dbReference type="EMBL" id="JBHTCO010000004">
    <property type="protein sequence ID" value="MFC7392169.1"/>
    <property type="molecule type" value="Genomic_DNA"/>
</dbReference>
<keyword evidence="3" id="KW-1185">Reference proteome</keyword>
<dbReference type="Proteomes" id="UP001596505">
    <property type="component" value="Unassembled WGS sequence"/>
</dbReference>
<reference evidence="3" key="1">
    <citation type="journal article" date="2019" name="Int. J. Syst. Evol. Microbiol.">
        <title>The Global Catalogue of Microorganisms (GCM) 10K type strain sequencing project: providing services to taxonomists for standard genome sequencing and annotation.</title>
        <authorList>
            <consortium name="The Broad Institute Genomics Platform"/>
            <consortium name="The Broad Institute Genome Sequencing Center for Infectious Disease"/>
            <person name="Wu L."/>
            <person name="Ma J."/>
        </authorList>
    </citation>
    <scope>NUCLEOTIDE SEQUENCE [LARGE SCALE GENOMIC DNA]</scope>
    <source>
        <strain evidence="3">CGMCC 1.16305</strain>
    </source>
</reference>
<organism evidence="2 3">
    <name type="scientific">Scopulibacillus cellulosilyticus</name>
    <dbReference type="NCBI Taxonomy" id="2665665"/>
    <lineage>
        <taxon>Bacteria</taxon>
        <taxon>Bacillati</taxon>
        <taxon>Bacillota</taxon>
        <taxon>Bacilli</taxon>
        <taxon>Bacillales</taxon>
        <taxon>Sporolactobacillaceae</taxon>
        <taxon>Scopulibacillus</taxon>
    </lineage>
</organism>
<gene>
    <name evidence="2" type="ORF">ACFQRG_04165</name>
</gene>
<keyword evidence="1" id="KW-0175">Coiled coil</keyword>
<comment type="caution">
    <text evidence="2">The sequence shown here is derived from an EMBL/GenBank/DDBJ whole genome shotgun (WGS) entry which is preliminary data.</text>
</comment>
<feature type="coiled-coil region" evidence="1">
    <location>
        <begin position="81"/>
        <end position="132"/>
    </location>
</feature>